<organism evidence="23 24">
    <name type="scientific">Planoprotostelium fungivorum</name>
    <dbReference type="NCBI Taxonomy" id="1890364"/>
    <lineage>
        <taxon>Eukaryota</taxon>
        <taxon>Amoebozoa</taxon>
        <taxon>Evosea</taxon>
        <taxon>Variosea</taxon>
        <taxon>Cavosteliida</taxon>
        <taxon>Cavosteliaceae</taxon>
        <taxon>Planoprotostelium</taxon>
    </lineage>
</organism>
<dbReference type="Gene3D" id="1.20.920.20">
    <property type="match status" value="1"/>
</dbReference>
<dbReference type="InterPro" id="IPR043157">
    <property type="entry name" value="Dynein_AAA1S"/>
</dbReference>
<dbReference type="FunFam" id="1.10.8.710:FF:000001">
    <property type="entry name" value="Dynein axonemal heavy chain 2"/>
    <property type="match status" value="1"/>
</dbReference>
<evidence type="ECO:0000256" key="3">
    <source>
        <dbReference type="ARBA" id="ARBA00008887"/>
    </source>
</evidence>
<dbReference type="Pfam" id="PF12777">
    <property type="entry name" value="MT"/>
    <property type="match status" value="1"/>
</dbReference>
<evidence type="ECO:0000256" key="6">
    <source>
        <dbReference type="ARBA" id="ARBA00022701"/>
    </source>
</evidence>
<keyword evidence="6" id="KW-0493">Microtubule</keyword>
<keyword evidence="9" id="KW-0378">Hydrolase</keyword>
<dbReference type="Pfam" id="PF17857">
    <property type="entry name" value="AAA_lid_1"/>
    <property type="match status" value="1"/>
</dbReference>
<dbReference type="PANTHER" id="PTHR22878:SF63">
    <property type="entry name" value="DYNEIN AXONEMAL HEAVY CHAIN 10"/>
    <property type="match status" value="1"/>
</dbReference>
<dbReference type="Gene3D" id="1.10.287.2620">
    <property type="match status" value="1"/>
</dbReference>
<dbReference type="InterPro" id="IPR003653">
    <property type="entry name" value="Peptidase_C48_C"/>
</dbReference>
<evidence type="ECO:0000256" key="5">
    <source>
        <dbReference type="ARBA" id="ARBA00022670"/>
    </source>
</evidence>
<keyword evidence="14" id="KW-0505">Motor protein</keyword>
<dbReference type="Gene3D" id="3.40.50.300">
    <property type="entry name" value="P-loop containing nucleotide triphosphate hydrolases"/>
    <property type="match status" value="6"/>
</dbReference>
<evidence type="ECO:0000256" key="10">
    <source>
        <dbReference type="ARBA" id="ARBA00022840"/>
    </source>
</evidence>
<comment type="subunit">
    <text evidence="18">The I1 inner arm complex (also known as the f dynein complex) is a two-headed isoform composed of two heavy chains (1-alpha and 1-beta), three intermediate chains and three light chains. I1 occupies a specific position proximal to the first radial spoke and repeats every 96 nm along the length of the axoneme.</text>
</comment>
<evidence type="ECO:0000313" key="24">
    <source>
        <dbReference type="Proteomes" id="UP000241769"/>
    </source>
</evidence>
<dbReference type="GO" id="GO:0008569">
    <property type="term" value="F:minus-end-directed microtubule motor activity"/>
    <property type="evidence" value="ECO:0007669"/>
    <property type="project" value="InterPro"/>
</dbReference>
<dbReference type="InterPro" id="IPR027417">
    <property type="entry name" value="P-loop_NTPase"/>
</dbReference>
<dbReference type="Gene3D" id="1.10.472.130">
    <property type="match status" value="1"/>
</dbReference>
<dbReference type="FunFam" id="3.20.180.20:FF:000001">
    <property type="entry name" value="Dynein axonemal heavy chain 5"/>
    <property type="match status" value="1"/>
</dbReference>
<keyword evidence="13" id="KW-0969">Cilium</keyword>
<dbReference type="Gene3D" id="1.10.8.720">
    <property type="entry name" value="Region D6 of dynein motor"/>
    <property type="match status" value="1"/>
</dbReference>
<dbReference type="SUPFAM" id="SSF54001">
    <property type="entry name" value="Cysteine proteinases"/>
    <property type="match status" value="1"/>
</dbReference>
<evidence type="ECO:0000256" key="16">
    <source>
        <dbReference type="ARBA" id="ARBA00023273"/>
    </source>
</evidence>
<dbReference type="InterPro" id="IPR004273">
    <property type="entry name" value="Dynein_heavy_D6_P-loop"/>
</dbReference>
<dbReference type="Gene3D" id="3.10.490.20">
    <property type="match status" value="1"/>
</dbReference>
<evidence type="ECO:0000256" key="4">
    <source>
        <dbReference type="ARBA" id="ARBA00022490"/>
    </source>
</evidence>
<dbReference type="InterPro" id="IPR041228">
    <property type="entry name" value="Dynein_C"/>
</dbReference>
<evidence type="ECO:0000256" key="2">
    <source>
        <dbReference type="ARBA" id="ARBA00005234"/>
    </source>
</evidence>
<keyword evidence="10" id="KW-0067">ATP-binding</keyword>
<dbReference type="InterPro" id="IPR024317">
    <property type="entry name" value="Dynein_heavy_chain_D4_dom"/>
</dbReference>
<dbReference type="Pfam" id="PF12780">
    <property type="entry name" value="AAA_8"/>
    <property type="match status" value="1"/>
</dbReference>
<comment type="similarity">
    <text evidence="3">Belongs to the dynein heavy chain family.</text>
</comment>
<keyword evidence="8" id="KW-0547">Nucleotide-binding</keyword>
<dbReference type="FunFam" id="1.10.287.2620:FF:000002">
    <property type="entry name" value="Dynein heavy chain 2, axonemal"/>
    <property type="match status" value="1"/>
</dbReference>
<dbReference type="Gene3D" id="1.20.140.100">
    <property type="entry name" value="Dynein heavy chain, N-terminal domain 2"/>
    <property type="match status" value="1"/>
</dbReference>
<keyword evidence="11" id="KW-0243">Dynein</keyword>
<dbReference type="Pfam" id="PF08385">
    <property type="entry name" value="DHC_N1"/>
    <property type="match status" value="1"/>
</dbReference>
<evidence type="ECO:0000256" key="12">
    <source>
        <dbReference type="ARBA" id="ARBA00023054"/>
    </source>
</evidence>
<dbReference type="STRING" id="1890364.A0A2P6NE59"/>
<dbReference type="GO" id="GO:0006508">
    <property type="term" value="P:proteolysis"/>
    <property type="evidence" value="ECO:0007669"/>
    <property type="project" value="UniProtKB-KW"/>
</dbReference>
<keyword evidence="24" id="KW-1185">Reference proteome</keyword>
<gene>
    <name evidence="23" type="ORF">PROFUN_10424</name>
</gene>
<keyword evidence="7" id="KW-0677">Repeat</keyword>
<sequence length="4737" mass="540860">INKQPKGNGPMAEIEFWRARNAVYNTLYEQLNNPLLKKMLDVLEVANGDSPARNTFITVTSELQKLHFEAQDNVKFLTTLERHFKNIAQGTLVTIKETLPSMMNALRMVWIISRYYNRDEYMTPLLERIAWEISNKVSESVNVANVLRDNEGKRKIQQARDVLEKWKETYFEVREKIEQSGSDDRWEFDRKKMFDQTDYMAERCADLMDVSAVLEQFHVILGPELKAVTGDSHRIDQVLLRVEEMISSIESVNFEVFDKRYQTSWETVMGRFNENVLSIEDMTKQFIDAAFNNLRSAEGAFELLQNFKNLKSRPVINKQMMDKFSDVLKRYTIELQRVREIFEKEMNSPPLAKNQPPVAGAIIWCKGLFQRIKRPILRFKSLPEMLDTDAGNQKFKQWSETVEAIALGFLKNSVLVDTRPKDIIDGKNGIVDAKNARPMFEINFHPDLQTIIRETKYLDQLGFKVPETALNVTLQEEKFGRYVDSLKNMLRNYNAVLQKISPAEWPLLTPILNELNTVLRPGFESLNWNSLGIPDFIKRCDQEISKFQSIVNQIQKNASMIGGVVESIANAILIPYLNTRTDIQVKDGVLRLPPSLSHSTIDLLDLQEFLDAMEKENGKVVEEIVKKYKTIGSLLGKIEGIIEHKNTLASPRMKSYYQFWERRVFNALNRMVLCNLNILQSLWNISGTSEESTDHSPIVFQITASLSAPEIIVSPSFNEVSKISGKMIRNIIECTRPFYRWMDGTCMETPPQVVGEDEEVIVFSFFTDISVNPQIIKTIFQFNQGVNRTFARLSKYLDGWKKFKPLWKMDKGPTLDKFAQKNPSVVDYDSKLLLYSKMGMEVEALSTEKDINFLRVSCVPLEAAIRSETSSWVHSIGRLLHTSVKANLDELIEAFSRVEGDLSRIPDTMDDLKFILNVIDQVWTSSMDMEIKISDIQERYRTLQMYNIVIPSSEIETVHRLPLTWSDLLKRAREVDESLVAVKSRFTETTIKQVKKFQSKVNKLKQMFQQNGPGSNDIEMDYGLELVKKYQKELQRYGKIRDGFVLAEKLFNLSITSYPELIEMENELEGLAKIYSLYYDQKEAINRWANTLWVDLDIEALSQGIEDFVGKLKRFPQELKNYRPYSIVTTLIQSFKESIPLFRHLKNEALRPRHWKSLMEVTGQSFQTNSKTFTLESIFKMELHMYADKIEEITSAASKELSIEAGISKIADTWKSIRFEIQKYAKGSEDKGHILKSIDEITVLYDDNSMSLQSMGASRYVSPFITTVQKWEKTLSLIAEVTEVWMLVQRKWMYLENIFMADDIRLQLPEEAKRFERVDKTFKKIMMETAKNTLVLEACQMDRLELLKSLAVQLETCQKSLSEYLLTKRNSFPRFFFISDDELLSIIGSQDPTNVQEHMIKLFDNVIALKFGSSRNTRNVVGMISSQGEAITLRQPVLVEGQVESWMSAVEAEMRKTLRATAKEATFFYPKTQRMQWLYSYPGMITLLGSQVWWTWEVEDTFQQIREGDKYAMKKLSAKLASRLIELVGEVRKDLTENDRIKVNTLIIIDVYQRDVIERFVKDSILDAREFEWESQLRYYWDKQIDDVQVRQCNGSFDYGYEYLGLSGRLVVTPLTERCIMTLTQALSMKLGGSPSGPAGTGKTETVKDLAKALGLHCIVFNCSEGLDYSTMGSIFSGLVQCGGWGCFDEFNRIDPEVLSVISVQIKTIQNAMRNGLSRLPFEGNDIALDMKAGIFITMNPHYAGRTELPDNLKALFRPVVMVVPDLELICEIMLFSEGFTQAKQLARKMTVLYSVAREQLSKQFHYDFGLRALKAVLVRAGSLKREAAELGEQVVLVMALKDMNLPRFVFEDAALFNGLINDLFPGLDVPKAKNQVLFEAIETTLKEHDYQVIPDQVDKVMQLYETMKTRHTSMLVGPTGGGKTVVLETLARAQTAIGLPTKLYVLNPKAQTVNELYGVLDPNTRDWTDGLLSNIFRECNKPTEKKDLKYIVFDGDVDAIWVENMNSVMDDNKECNKPTEKKDLKYIVFDGDVDAIWVENMNSVMDDNKLLTLPNGERIRLQRQCSLLFEVSDLRHASPATVSRCGMVYIDPLNTGYHPYFASWMAKRNKNEADTLRSLFEKYVPPTIDYIFEGASNGLSLDRLRTVIPIIPVAMIKQLCTILSILLTKENDVLEHRVIESLFIFALVWSLGATLEEESRIAFDKHVKSISDWPLTEGQEGNVMAGTLPLSGTLYDYCFSSEEGRWQPWISKITPYKPSKKQKFHEILIPTLDTVRSSWFLNTAMSAKVPVLFIGESGTGKTMMVNNYTQSLDQDRYVRLNINFSSRTTSLDLQQTIEYNVERWTKGTYGPSPGKQLVIFIDDLNMPTVDKYGTQQPIALLKLLIEKGGLYDRGKELNWKNMRNVQFVAAMGPPGGGRNIVDPRFISAFCVINIPFPSAQTMNRIFSTVLEEHLEPFSESIKEVGAKMTTVTLKLYDIITKSLLPTPSKFHYIFNIRDISRIFEGLCISTIDKFDSPASMVRLWRQECMRVFHDRLINEEDRQFVSSTICDLVQEFFPEEAASALVNPLVFGDFKVLDDNVRIFEDYVTYDAARPIFEDALLNYNEKNNPMSLVLFDDAIEHLVRILRVIRRPRGHALLVGISGSGKQSLARLASFVAKFQLFEVVISKGYDENNLKEDLKKLYTILGIENKETVFLFTESQVVKEGFLEIINNMLTSGMVPAMLTDEEKESVINVIRDEVVKSRIPDSRENCWNYFINRCRNNLHIILCMSPGELLRKRCRNFPGLISNTVVDWFSKWPEQALKAVASNLLGDEQSGVPEQYREQVIFHVVGTHLSISGFCAKLERLHRHNYVTPTNFLDYINKYIELLRDNKKKITDAHKRFDGGLKKLIEAAVYLDQLNTKLVTQKIIVDQKAEVNNHLLVAISENKAKVQVKQALATAKERELKELQAQILTKKTEAESSLEAALPMVAEARAALQNLSKADVTELRSFATPHKAVQLVAQCVCILLGLKDASWKGAKTMMASTGFLNQLTDLNPDTISEKQVKAVKDLLKKIDAGTQMESISIAGNGLNVWVLAMIKYYNVAKSVIPKRKNVEMAQKNQMQNERDLDQIKSEITALSEELFTLEAQYAKGSAEQAELREQAELMEKRLVAASKLISGLGTERVRWAKEMEVLSDKKHRLVGDSLVAAAFLSYAGPFNFELRKEMMQMWKDDVIGKNIPLSDQYKVEDLLTDQVEISKWMSEGLPNDELSVQNGLVTTRASRWPLCIDPQMQAVNWIIKKEAKHKLVIRTFHDADFAKQLELSITFGVPMLIEGVDEYIDPLLDVVLDKNIKVIGSRKIIRLGDKEVDWNDNFRLYMTTKIGNPNYAPGIFGKTMVVNFNVTQLGLQDQLLNVVVGFEQPETEHRRETLVAEMSENRALLKDFEDTLLAELASSTGQMLDNSDLIATLEGTKEKSVEIAGKLEEAKNTARDIERLREGYTPVAKRGAIIFSVLSTLNSVNEMYQYALSSFLDVYRKSLGIAAYDTNLQKRLRNIVDTLTTQVFQYTCMGLFERHKLMFAFQMCVSIMNGDGAIDQTLFQMVLRGNRSLEKSPSPNPFPSWLPEQGWRDLNLLVTLGEPFTGAMHNLLMKESRWKEWYNLDNPEEVRPPVPKNVELTDMQRLAIVRCFRTDRLYNALTLFVTKNMGPKFVEPPVVKYQDIYDLSTSSAPIIFILSPGADPASDVRKLAEKLGFGGTKLKEHPLGQNQGPIAASLLENGASRGQWIFLQNCHLLTSWLRTLEKLLEKLQDKPHKEFRVWLTTEPTPKFPIGILQRALKVVTEPPNGIKLNMSSSYSKINEETLGQCQHKAFKPLVFVLAFFHAVVQERRKYGYIGWNIPYDFNESDFASSLMLLSTYLTKATKNRDKVIPWGSLRYLIGEVMYGGRVTDTFDRRILKTYLDEYMGDFLFDTFQPFHFYNDEKVNYSIPSDGPVQKYVSAIEALPHINSPEVFGLHSNAEVSYYTNASSEILNNLVFMQAQQSEEVGVAGVGRDGYVSTIASGIQSRLPEPFNISTISKMLGTNLSPTHVVLLQELERFNILIDCMRSTLQQLQQALSGEIGLSSDLEEFSTSLFVGAVPTMWLKRAPSTQMGLSNWIVHFMKRFEQYSNWIKEEPKVIWLSGLHVPESFLKALIQTACRKNGWPLDKTTLFTEVTSFKSPDEIVTKAEQGCYISGLSMEGAGWDPVKHKLVRQEPKQLLIDMPVIQVIPVESHQLKLQNTFKTPVYTTQERSTKTGVGLVFEADLPTQDHPSHWTLQGVCLKQIAMSLPTSCPLCKSPLSAIGLNLEERHGMIPVTYRPRRLCTMPWTERYSNFSSPRPDSLLQANCLYPCEEEDFDKFIRPRLLTNKSPKEHSIERERKRQRIAPPENPAALQVVTSVQQENTVTSHTNTPTPQEFIPTPQQEKIVAPVVETGFEDLELALMADFGLPPNDSSSEVSIADTPAQSPISSDPRTRFQKQLEIMANSRQEWFNDEMVNFYMEILQEKNPENVAVIPSWALAHNNAATWSGVKNALNEFRTRRVSHLLIPYHMEELQHWTLVAASRTGICQLLDSLAHESQVPDRVQTWLNQHNLLDGKEWKFRCAFPKGRMPHQRDSNNCGAFVMLYANLLAQKNTIQVIDTTARSIQMPVLRRQLLREMEENIDKFSPAVVVSGSKQDEMEPKKEEEVVEEVGQEVTEAEEEVVWEDVHPVFEY</sequence>
<dbReference type="FunFam" id="1.20.920.20:FF:000001">
    <property type="entry name" value="dynein heavy chain 2, axonemal"/>
    <property type="match status" value="1"/>
</dbReference>
<comment type="subcellular location">
    <subcellularLocation>
        <location evidence="1">Cytoplasm</location>
        <location evidence="1">Cytoskeleton</location>
        <location evidence="1">Cilium axoneme</location>
    </subcellularLocation>
</comment>
<evidence type="ECO:0000256" key="9">
    <source>
        <dbReference type="ARBA" id="ARBA00022801"/>
    </source>
</evidence>
<feature type="non-terminal residue" evidence="23">
    <location>
        <position position="1"/>
    </location>
</feature>
<dbReference type="InterPro" id="IPR042219">
    <property type="entry name" value="AAA_lid_11_sf"/>
</dbReference>
<feature type="domain" description="Ubiquitin-like protease family profile" evidence="22">
    <location>
        <begin position="4496"/>
        <end position="4653"/>
    </location>
</feature>
<dbReference type="Gene3D" id="3.40.395.10">
    <property type="entry name" value="Adenoviral Proteinase, Chain A"/>
    <property type="match status" value="1"/>
</dbReference>
<feature type="compositionally biased region" description="Polar residues" evidence="21">
    <location>
        <begin position="4475"/>
        <end position="4494"/>
    </location>
</feature>
<dbReference type="InterPro" id="IPR041589">
    <property type="entry name" value="DNAH3_AAA_lid_1"/>
</dbReference>
<comment type="caution">
    <text evidence="23">The sequence shown here is derived from an EMBL/GenBank/DDBJ whole genome shotgun (WGS) entry which is preliminary data.</text>
</comment>
<dbReference type="InterPro" id="IPR043160">
    <property type="entry name" value="Dynein_C_barrel"/>
</dbReference>
<dbReference type="FunFam" id="3.40.50.300:FF:002141">
    <property type="entry name" value="Dynein heavy chain"/>
    <property type="match status" value="1"/>
</dbReference>
<evidence type="ECO:0000256" key="19">
    <source>
        <dbReference type="ARBA" id="ARBA00077719"/>
    </source>
</evidence>
<evidence type="ECO:0000259" key="22">
    <source>
        <dbReference type="PROSITE" id="PS50600"/>
    </source>
</evidence>
<dbReference type="GO" id="GO:0008234">
    <property type="term" value="F:cysteine-type peptidase activity"/>
    <property type="evidence" value="ECO:0007669"/>
    <property type="project" value="InterPro"/>
</dbReference>
<feature type="coiled-coil region" evidence="20">
    <location>
        <begin position="2934"/>
        <end position="2961"/>
    </location>
</feature>
<comment type="similarity">
    <text evidence="2">Belongs to the peptidase C48 family.</text>
</comment>
<evidence type="ECO:0000256" key="17">
    <source>
        <dbReference type="ARBA" id="ARBA00054075"/>
    </source>
</evidence>
<dbReference type="InterPro" id="IPR035699">
    <property type="entry name" value="AAA_6"/>
</dbReference>
<evidence type="ECO:0000256" key="18">
    <source>
        <dbReference type="ARBA" id="ARBA00063032"/>
    </source>
</evidence>
<dbReference type="GO" id="GO:0036156">
    <property type="term" value="C:inner dynein arm"/>
    <property type="evidence" value="ECO:0007669"/>
    <property type="project" value="UniProtKB-ARBA"/>
</dbReference>
<dbReference type="GO" id="GO:0036159">
    <property type="term" value="P:inner dynein arm assembly"/>
    <property type="evidence" value="ECO:0007669"/>
    <property type="project" value="UniProtKB-ARBA"/>
</dbReference>
<dbReference type="InterPro" id="IPR035706">
    <property type="entry name" value="AAA_9"/>
</dbReference>
<feature type="region of interest" description="Disordered" evidence="21">
    <location>
        <begin position="4475"/>
        <end position="4496"/>
    </location>
</feature>
<dbReference type="Gene3D" id="3.20.180.20">
    <property type="entry name" value="Dynein heavy chain, N-terminal domain 2"/>
    <property type="match status" value="1"/>
</dbReference>
<dbReference type="FunFam" id="3.40.50.300:FF:000063">
    <property type="entry name" value="dynein heavy chain 6, axonemal"/>
    <property type="match status" value="1"/>
</dbReference>
<dbReference type="InterPro" id="IPR013602">
    <property type="entry name" value="Dynein_heavy_linker"/>
</dbReference>
<evidence type="ECO:0000256" key="13">
    <source>
        <dbReference type="ARBA" id="ARBA00023069"/>
    </source>
</evidence>
<dbReference type="Pfam" id="PF03028">
    <property type="entry name" value="Dynein_heavy"/>
    <property type="match status" value="1"/>
</dbReference>
<dbReference type="Pfam" id="PF18199">
    <property type="entry name" value="Dynein_C"/>
    <property type="match status" value="1"/>
</dbReference>
<dbReference type="OrthoDB" id="447173at2759"/>
<dbReference type="Pfam" id="PF17852">
    <property type="entry name" value="Dynein_AAA_lid"/>
    <property type="match status" value="1"/>
</dbReference>
<dbReference type="InterPro" id="IPR042228">
    <property type="entry name" value="Dynein_linker_3"/>
</dbReference>
<dbReference type="InterPro" id="IPR025662">
    <property type="entry name" value="Sigma_54_int_dom_ATP-bd_1"/>
</dbReference>
<dbReference type="InterPro" id="IPR024743">
    <property type="entry name" value="Dynein_HC_stalk"/>
</dbReference>
<dbReference type="InParanoid" id="A0A2P6NE59"/>
<dbReference type="GO" id="GO:0005874">
    <property type="term" value="C:microtubule"/>
    <property type="evidence" value="ECO:0007669"/>
    <property type="project" value="UniProtKB-KW"/>
</dbReference>
<dbReference type="InterPro" id="IPR042222">
    <property type="entry name" value="Dynein_2_N"/>
</dbReference>
<dbReference type="GO" id="GO:0051959">
    <property type="term" value="F:dynein light intermediate chain binding"/>
    <property type="evidence" value="ECO:0007669"/>
    <property type="project" value="InterPro"/>
</dbReference>
<feature type="coiled-coil region" evidence="20">
    <location>
        <begin position="3098"/>
        <end position="3160"/>
    </location>
</feature>
<dbReference type="SMART" id="SM00382">
    <property type="entry name" value="AAA"/>
    <property type="match status" value="4"/>
</dbReference>
<keyword evidence="23" id="KW-0282">Flagellum</keyword>
<dbReference type="InterPro" id="IPR041658">
    <property type="entry name" value="AAA_lid_11"/>
</dbReference>
<accession>A0A2P6NE59</accession>
<dbReference type="Gene3D" id="1.10.8.1220">
    <property type="match status" value="1"/>
</dbReference>
<dbReference type="Pfam" id="PF12775">
    <property type="entry name" value="AAA_7"/>
    <property type="match status" value="1"/>
</dbReference>
<dbReference type="Gene3D" id="6.10.140.1060">
    <property type="match status" value="1"/>
</dbReference>
<proteinExistence type="inferred from homology"/>
<keyword evidence="16" id="KW-0966">Cell projection</keyword>
<evidence type="ECO:0000256" key="21">
    <source>
        <dbReference type="SAM" id="MobiDB-lite"/>
    </source>
</evidence>
<keyword evidence="15" id="KW-0206">Cytoskeleton</keyword>
<evidence type="ECO:0000313" key="23">
    <source>
        <dbReference type="EMBL" id="PRP82215.1"/>
    </source>
</evidence>
<dbReference type="PROSITE" id="PS00675">
    <property type="entry name" value="SIGMA54_INTERACT_1"/>
    <property type="match status" value="1"/>
</dbReference>
<dbReference type="Gene3D" id="1.20.58.1120">
    <property type="match status" value="1"/>
</dbReference>
<dbReference type="GO" id="GO:0045505">
    <property type="term" value="F:dynein intermediate chain binding"/>
    <property type="evidence" value="ECO:0007669"/>
    <property type="project" value="InterPro"/>
</dbReference>
<dbReference type="FunFam" id="3.40.50.300:FF:000049">
    <property type="entry name" value="Dynein, axonemal, heavy chain 5"/>
    <property type="match status" value="1"/>
</dbReference>
<dbReference type="PANTHER" id="PTHR22878">
    <property type="entry name" value="DYNEIN HEAVY CHAIN 6, AXONEMAL-LIKE-RELATED"/>
    <property type="match status" value="1"/>
</dbReference>
<dbReference type="Pfam" id="PF25007">
    <property type="entry name" value="DYH2-5-8_CC"/>
    <property type="match status" value="1"/>
</dbReference>
<dbReference type="FunFam" id="1.10.8.1220:FF:000001">
    <property type="entry name" value="Dynein axonemal heavy chain 5"/>
    <property type="match status" value="1"/>
</dbReference>
<dbReference type="GO" id="GO:0060294">
    <property type="term" value="P:cilium movement involved in cell motility"/>
    <property type="evidence" value="ECO:0007669"/>
    <property type="project" value="UniProtKB-ARBA"/>
</dbReference>
<name>A0A2P6NE59_9EUKA</name>
<dbReference type="InterPro" id="IPR038765">
    <property type="entry name" value="Papain-like_cys_pep_sf"/>
</dbReference>
<dbReference type="FunFam" id="1.20.140.100:FF:000001">
    <property type="entry name" value="dynein heavy chain 17, axonemal"/>
    <property type="match status" value="1"/>
</dbReference>
<dbReference type="Pfam" id="PF08393">
    <property type="entry name" value="DHC_N2"/>
    <property type="match status" value="1"/>
</dbReference>
<dbReference type="Gene3D" id="1.20.1270.280">
    <property type="match status" value="1"/>
</dbReference>
<evidence type="ECO:0000256" key="20">
    <source>
        <dbReference type="SAM" id="Coils"/>
    </source>
</evidence>
<reference evidence="23 24" key="1">
    <citation type="journal article" date="2018" name="Genome Biol. Evol.">
        <title>Multiple Roots of Fruiting Body Formation in Amoebozoa.</title>
        <authorList>
            <person name="Hillmann F."/>
            <person name="Forbes G."/>
            <person name="Novohradska S."/>
            <person name="Ferling I."/>
            <person name="Riege K."/>
            <person name="Groth M."/>
            <person name="Westermann M."/>
            <person name="Marz M."/>
            <person name="Spaller T."/>
            <person name="Winckler T."/>
            <person name="Schaap P."/>
            <person name="Glockner G."/>
        </authorList>
    </citation>
    <scope>NUCLEOTIDE SEQUENCE [LARGE SCALE GENOMIC DNA]</scope>
    <source>
        <strain evidence="23 24">Jena</strain>
    </source>
</reference>
<dbReference type="GO" id="GO:0005524">
    <property type="term" value="F:ATP binding"/>
    <property type="evidence" value="ECO:0007669"/>
    <property type="project" value="UniProtKB-KW"/>
</dbReference>
<dbReference type="InterPro" id="IPR013594">
    <property type="entry name" value="Dynein_heavy_tail"/>
</dbReference>
<comment type="function">
    <text evidence="17">Force generating protein of eukaryotic cilia and flagella. Produces force towards the minus ends of microtubules. Dynein has ATPase activity; the force-producing power stroke is thought to occur on release of ADP. Required for assembly of the I1 inner arm complex and its targeting to the appropriate axoneme location. Also required for phototaxis.</text>
</comment>
<dbReference type="Pfam" id="PF12781">
    <property type="entry name" value="AAA_9"/>
    <property type="match status" value="1"/>
</dbReference>
<dbReference type="FunFam" id="1.20.58.1120:FF:000008">
    <property type="entry name" value="Dynein heavy chain 10, axonemal"/>
    <property type="match status" value="1"/>
</dbReference>
<evidence type="ECO:0000256" key="7">
    <source>
        <dbReference type="ARBA" id="ARBA00022737"/>
    </source>
</evidence>
<dbReference type="FunFam" id="1.20.1270.280:FF:000005">
    <property type="entry name" value="Dynein axonemal heavy chain 10"/>
    <property type="match status" value="1"/>
</dbReference>
<dbReference type="Pfam" id="PF12774">
    <property type="entry name" value="AAA_6"/>
    <property type="match status" value="1"/>
</dbReference>
<dbReference type="Proteomes" id="UP000241769">
    <property type="component" value="Unassembled WGS sequence"/>
</dbReference>
<evidence type="ECO:0000256" key="11">
    <source>
        <dbReference type="ARBA" id="ARBA00023017"/>
    </source>
</evidence>
<evidence type="ECO:0000256" key="8">
    <source>
        <dbReference type="ARBA" id="ARBA00022741"/>
    </source>
</evidence>
<keyword evidence="4" id="KW-0963">Cytoplasm</keyword>
<evidence type="ECO:0000256" key="14">
    <source>
        <dbReference type="ARBA" id="ARBA00023175"/>
    </source>
</evidence>
<dbReference type="Gene3D" id="1.10.8.710">
    <property type="match status" value="1"/>
</dbReference>
<dbReference type="Pfam" id="PF18198">
    <property type="entry name" value="AAA_lid_11"/>
    <property type="match status" value="1"/>
</dbReference>
<evidence type="ECO:0000256" key="1">
    <source>
        <dbReference type="ARBA" id="ARBA00004430"/>
    </source>
</evidence>
<dbReference type="EMBL" id="MDYQ01000108">
    <property type="protein sequence ID" value="PRP82215.1"/>
    <property type="molecule type" value="Genomic_DNA"/>
</dbReference>
<dbReference type="GO" id="GO:0008017">
    <property type="term" value="F:microtubule binding"/>
    <property type="evidence" value="ECO:0007669"/>
    <property type="project" value="UniProtKB-ARBA"/>
</dbReference>
<dbReference type="InterPro" id="IPR026983">
    <property type="entry name" value="DHC"/>
</dbReference>
<dbReference type="Pfam" id="PF02902">
    <property type="entry name" value="Peptidase_C48"/>
    <property type="match status" value="1"/>
</dbReference>
<dbReference type="FunFam" id="1.20.920.30:FF:000007">
    <property type="entry name" value="Dynein axonemal heavy chain 10"/>
    <property type="match status" value="1"/>
</dbReference>
<dbReference type="InterPro" id="IPR056759">
    <property type="entry name" value="DYH2-5-8_CC"/>
</dbReference>
<keyword evidence="5" id="KW-0645">Protease</keyword>
<dbReference type="InterPro" id="IPR003593">
    <property type="entry name" value="AAA+_ATPase"/>
</dbReference>
<dbReference type="FunFam" id="3.10.490.20:FF:000006">
    <property type="entry name" value="Dynein axonemal heavy chain 10"/>
    <property type="match status" value="1"/>
</dbReference>
<dbReference type="InterPro" id="IPR041466">
    <property type="entry name" value="Dynein_AAA5_ext"/>
</dbReference>
<dbReference type="Gene3D" id="1.20.920.30">
    <property type="match status" value="1"/>
</dbReference>
<dbReference type="FunFam" id="3.40.50.300:FF:000153">
    <property type="entry name" value="Dynein axonemal heavy chain 1"/>
    <property type="match status" value="1"/>
</dbReference>
<dbReference type="FunFam" id="1.10.8.720:FF:000005">
    <property type="entry name" value="Dynein axonemal heavy chain 10"/>
    <property type="match status" value="1"/>
</dbReference>
<dbReference type="SUPFAM" id="SSF52540">
    <property type="entry name" value="P-loop containing nucleoside triphosphate hydrolases"/>
    <property type="match status" value="4"/>
</dbReference>
<dbReference type="PROSITE" id="PS50600">
    <property type="entry name" value="ULP_PROTEASE"/>
    <property type="match status" value="1"/>
</dbReference>
<keyword evidence="12 20" id="KW-0175">Coiled coil</keyword>
<evidence type="ECO:0000256" key="15">
    <source>
        <dbReference type="ARBA" id="ARBA00023212"/>
    </source>
</evidence>
<protein>
    <recommendedName>
        <fullName evidence="19">Dynein-1, subspecies f</fullName>
    </recommendedName>
</protein>